<reference evidence="4 5" key="1">
    <citation type="submission" date="2018-08" db="EMBL/GenBank/DDBJ databases">
        <title>A genome reference for cultivated species of the human gut microbiota.</title>
        <authorList>
            <person name="Zou Y."/>
            <person name="Xue W."/>
            <person name="Luo G."/>
        </authorList>
    </citation>
    <scope>NUCLEOTIDE SEQUENCE [LARGE SCALE GENOMIC DNA]</scope>
    <source>
        <strain evidence="3 5">AF16-31</strain>
        <strain evidence="2 4">TM07-19</strain>
    </source>
</reference>
<dbReference type="AlphaFoldDB" id="A0A3E4GQI4"/>
<evidence type="ECO:0000313" key="2">
    <source>
        <dbReference type="EMBL" id="RGJ23511.1"/>
    </source>
</evidence>
<gene>
    <name evidence="3" type="ORF">DWW65_09840</name>
    <name evidence="2" type="ORF">DXD67_08475</name>
</gene>
<evidence type="ECO:0000256" key="1">
    <source>
        <dbReference type="SAM" id="Phobius"/>
    </source>
</evidence>
<keyword evidence="1" id="KW-0812">Transmembrane</keyword>
<evidence type="ECO:0000313" key="4">
    <source>
        <dbReference type="Proteomes" id="UP000260655"/>
    </source>
</evidence>
<organism evidence="2 4">
    <name type="scientific">Coprococcus comes</name>
    <dbReference type="NCBI Taxonomy" id="410072"/>
    <lineage>
        <taxon>Bacteria</taxon>
        <taxon>Bacillati</taxon>
        <taxon>Bacillota</taxon>
        <taxon>Clostridia</taxon>
        <taxon>Lachnospirales</taxon>
        <taxon>Lachnospiraceae</taxon>
        <taxon>Coprococcus</taxon>
    </lineage>
</organism>
<keyword evidence="1" id="KW-1133">Transmembrane helix</keyword>
<dbReference type="RefSeq" id="WP_117557593.1">
    <property type="nucleotide sequence ID" value="NZ_QRXY01000012.1"/>
</dbReference>
<dbReference type="Proteomes" id="UP000285693">
    <property type="component" value="Unassembled WGS sequence"/>
</dbReference>
<accession>A0A3E4GQI4</accession>
<protein>
    <submittedName>
        <fullName evidence="2">Uncharacterized protein</fullName>
    </submittedName>
</protein>
<feature type="transmembrane region" description="Helical" evidence="1">
    <location>
        <begin position="7"/>
        <end position="25"/>
    </location>
</feature>
<keyword evidence="1" id="KW-0472">Membrane</keyword>
<name>A0A3E4GQI4_9FIRM</name>
<sequence length="87" mass="9920">MDKKKYWIIRLFFVLFTISVSVAILPCGIVNVHGLFGEVTTYVVVEDKEQEIVSIEDVDHKKVQTVKGINILNIWLSLLSESTKQLV</sequence>
<evidence type="ECO:0000313" key="5">
    <source>
        <dbReference type="Proteomes" id="UP000285693"/>
    </source>
</evidence>
<proteinExistence type="predicted"/>
<comment type="caution">
    <text evidence="2">The sequence shown here is derived from an EMBL/GenBank/DDBJ whole genome shotgun (WGS) entry which is preliminary data.</text>
</comment>
<dbReference type="EMBL" id="QSOV01000007">
    <property type="protein sequence ID" value="RGJ23511.1"/>
    <property type="molecule type" value="Genomic_DNA"/>
</dbReference>
<evidence type="ECO:0000313" key="3">
    <source>
        <dbReference type="EMBL" id="RGU45022.1"/>
    </source>
</evidence>
<dbReference type="EMBL" id="QRXY01000012">
    <property type="protein sequence ID" value="RGU45022.1"/>
    <property type="molecule type" value="Genomic_DNA"/>
</dbReference>
<dbReference type="Proteomes" id="UP000260655">
    <property type="component" value="Unassembled WGS sequence"/>
</dbReference>